<reference evidence="1" key="1">
    <citation type="submission" date="2016-05" db="EMBL/GenBank/DDBJ databases">
        <authorList>
            <person name="Lavstsen T."/>
            <person name="Jespersen J.S."/>
        </authorList>
    </citation>
    <scope>NUCLEOTIDE SEQUENCE</scope>
    <source>
        <tissue evidence="1">Brain</tissue>
    </source>
</reference>
<feature type="non-terminal residue" evidence="1">
    <location>
        <position position="1"/>
    </location>
</feature>
<gene>
    <name evidence="1" type="primary">ESPL1</name>
</gene>
<evidence type="ECO:0000313" key="1">
    <source>
        <dbReference type="EMBL" id="SBR40005.1"/>
    </source>
</evidence>
<reference evidence="1" key="2">
    <citation type="submission" date="2016-06" db="EMBL/GenBank/DDBJ databases">
        <title>The genome of a short-lived fish provides insights into sex chromosome evolution and the genetic control of aging.</title>
        <authorList>
            <person name="Reichwald K."/>
            <person name="Felder M."/>
            <person name="Petzold A."/>
            <person name="Koch P."/>
            <person name="Groth M."/>
            <person name="Platzer M."/>
        </authorList>
    </citation>
    <scope>NUCLEOTIDE SEQUENCE</scope>
    <source>
        <tissue evidence="1">Brain</tissue>
    </source>
</reference>
<name>A0A1A8L5C5_9TELE</name>
<proteinExistence type="predicted"/>
<protein>
    <submittedName>
        <fullName evidence="1">Extra spindle poles like 1</fullName>
    </submittedName>
</protein>
<organism evidence="1">
    <name type="scientific">Nothobranchius pienaari</name>
    <dbReference type="NCBI Taxonomy" id="704102"/>
    <lineage>
        <taxon>Eukaryota</taxon>
        <taxon>Metazoa</taxon>
        <taxon>Chordata</taxon>
        <taxon>Craniata</taxon>
        <taxon>Vertebrata</taxon>
        <taxon>Euteleostomi</taxon>
        <taxon>Actinopterygii</taxon>
        <taxon>Neopterygii</taxon>
        <taxon>Teleostei</taxon>
        <taxon>Neoteleostei</taxon>
        <taxon>Acanthomorphata</taxon>
        <taxon>Ovalentaria</taxon>
        <taxon>Atherinomorphae</taxon>
        <taxon>Cyprinodontiformes</taxon>
        <taxon>Nothobranchiidae</taxon>
        <taxon>Nothobranchius</taxon>
    </lineage>
</organism>
<feature type="non-terminal residue" evidence="1">
    <location>
        <position position="130"/>
    </location>
</feature>
<accession>A0A1A8L5C5</accession>
<dbReference type="AlphaFoldDB" id="A0A1A8L5C5"/>
<dbReference type="EMBL" id="HAEF01002623">
    <property type="protein sequence ID" value="SBR40005.1"/>
    <property type="molecule type" value="Transcribed_RNA"/>
</dbReference>
<sequence>KAHALLWLYICTLEQNLQEAIENDRKRREQRRELHEKTSCVPNLVGNNDFDYEDKQKTQDSLVYEGLQFNMAAEDKACLPLERALNEWTSLFTNGSLVAVRNAKQTCSSVFMAAALFRLMGKPLKALEAY</sequence>